<dbReference type="GO" id="GO:0009306">
    <property type="term" value="P:protein secretion"/>
    <property type="evidence" value="ECO:0007669"/>
    <property type="project" value="InterPro"/>
</dbReference>
<protein>
    <recommendedName>
        <fullName evidence="4">Type II/III secretion system secretin-like domain-containing protein</fullName>
    </recommendedName>
</protein>
<evidence type="ECO:0000313" key="5">
    <source>
        <dbReference type="EMBL" id="VAX21542.1"/>
    </source>
</evidence>
<dbReference type="PANTHER" id="PTHR30332:SF24">
    <property type="entry name" value="SECRETIN GSPD-RELATED"/>
    <property type="match status" value="1"/>
</dbReference>
<evidence type="ECO:0000256" key="1">
    <source>
        <dbReference type="ARBA" id="ARBA00004370"/>
    </source>
</evidence>
<feature type="domain" description="Type II/III secretion system secretin-like" evidence="4">
    <location>
        <begin position="213"/>
        <end position="372"/>
    </location>
</feature>
<sequence>MKTTLALLLSFLFTIPIIGQKDLEKRMRQYVNPEEIVTLAENIPFDKAIEVLSKVSQKTTGKKIVLTTDYTDPIGIEITRLPFKRALNIITQYHDMVYEETADNIVVKPETQSKETLGEDIYADVDSREIKISALFFEANITEMKERGINWELLLQKTGLAFGANLTSFTPEKETQDGQQQQQVKPQQFILDNATDFNMGDFSGNIVGAFKFFESNGLGELIARPSITVRDKAKGRIQIGEDISIKERDFSGNLIDRFYSTGTIVEVTPHMYTEDKVDYVLLQLQAERSSAEPGEITTTIRKTVANTEVLMLDGEETVIGGLFTHNEITTRSGIPFLRDLPWWVFGIRYLTGSDKTEILKREIIILIKIDIVPPLKERIAKKKEDLIKRTILENRGYIDKITKEKLEAHKQADENTAKTLPKEKD</sequence>
<dbReference type="GO" id="GO:0016020">
    <property type="term" value="C:membrane"/>
    <property type="evidence" value="ECO:0007669"/>
    <property type="project" value="UniProtKB-SubCell"/>
</dbReference>
<dbReference type="GO" id="GO:0015627">
    <property type="term" value="C:type II protein secretion system complex"/>
    <property type="evidence" value="ECO:0007669"/>
    <property type="project" value="TreeGrafter"/>
</dbReference>
<comment type="subcellular location">
    <subcellularLocation>
        <location evidence="1">Membrane</location>
    </subcellularLocation>
</comment>
<keyword evidence="2" id="KW-0732">Signal</keyword>
<keyword evidence="3" id="KW-0472">Membrane</keyword>
<accession>A0A3B1C0F2</accession>
<evidence type="ECO:0000256" key="3">
    <source>
        <dbReference type="ARBA" id="ARBA00023136"/>
    </source>
</evidence>
<evidence type="ECO:0000256" key="2">
    <source>
        <dbReference type="ARBA" id="ARBA00022729"/>
    </source>
</evidence>
<name>A0A3B1C0F2_9ZZZZ</name>
<dbReference type="EMBL" id="UOGD01000198">
    <property type="protein sequence ID" value="VAX21542.1"/>
    <property type="molecule type" value="Genomic_DNA"/>
</dbReference>
<reference evidence="5" key="1">
    <citation type="submission" date="2018-06" db="EMBL/GenBank/DDBJ databases">
        <authorList>
            <person name="Zhirakovskaya E."/>
        </authorList>
    </citation>
    <scope>NUCLEOTIDE SEQUENCE</scope>
</reference>
<dbReference type="InterPro" id="IPR004846">
    <property type="entry name" value="T2SS/T3SS_dom"/>
</dbReference>
<dbReference type="PANTHER" id="PTHR30332">
    <property type="entry name" value="PROBABLE GENERAL SECRETION PATHWAY PROTEIN D"/>
    <property type="match status" value="1"/>
</dbReference>
<organism evidence="5">
    <name type="scientific">hydrothermal vent metagenome</name>
    <dbReference type="NCBI Taxonomy" id="652676"/>
    <lineage>
        <taxon>unclassified sequences</taxon>
        <taxon>metagenomes</taxon>
        <taxon>ecological metagenomes</taxon>
    </lineage>
</organism>
<dbReference type="InterPro" id="IPR050810">
    <property type="entry name" value="Bact_Secretion_Sys_Channel"/>
</dbReference>
<evidence type="ECO:0000259" key="4">
    <source>
        <dbReference type="Pfam" id="PF00263"/>
    </source>
</evidence>
<proteinExistence type="predicted"/>
<dbReference type="AlphaFoldDB" id="A0A3B1C0F2"/>
<dbReference type="Pfam" id="PF00263">
    <property type="entry name" value="Secretin"/>
    <property type="match status" value="1"/>
</dbReference>
<gene>
    <name evidence="5" type="ORF">MNBD_IGNAVI01-1459</name>
</gene>